<dbReference type="InterPro" id="IPR037069">
    <property type="entry name" value="AcylCoA_DH/ox_N_sf"/>
</dbReference>
<dbReference type="Gene3D" id="1.10.540.10">
    <property type="entry name" value="Acyl-CoA dehydrogenase/oxidase, N-terminal domain"/>
    <property type="match status" value="1"/>
</dbReference>
<dbReference type="SUPFAM" id="SSF56645">
    <property type="entry name" value="Acyl-CoA dehydrogenase NM domain-like"/>
    <property type="match status" value="1"/>
</dbReference>
<sequence length="404" mass="43289">MTDGYHLTPHHTHLRDTARAFAETEVRPHIPELEASRTVAYDLSLQIARQGWLGVTIDPTHGGLGLGHLAKSIIIEELSRVSAAMGAMIQASQLGAAKIIHFGNDEQKQTWLPAIAAGTCLPTIAVTEPGSGSHVLGMTTTAVRDGDHYLINGTKTFVGNSHIADLHGVVARTGPGTRGLSAFLVEADRPGVYLRPHQPSMGLHGFSFGEIVFDNCRIPAGNRLGAEGDGLDVAYSSSILYGRPNLAAVALGIHQATLDTTVTYATSQRRYGKPLAELPTVKQRLGTMQSRLMTARLAAYHAAHLLDNGQPCDAELINAKLINAEYAIDSARTAMEIHAAHGLQPAQSPIERYLRDALHIFAPAGTSDIQLLRLAEHALGSAQQPWSTQFKASTPSQLETNVAR</sequence>
<dbReference type="Gene3D" id="2.40.110.10">
    <property type="entry name" value="Butyryl-CoA Dehydrogenase, subunit A, domain 2"/>
    <property type="match status" value="1"/>
</dbReference>
<organism evidence="9 10">
    <name type="scientific">Micromonospora echinospora</name>
    <name type="common">Micromonospora purpurea</name>
    <dbReference type="NCBI Taxonomy" id="1877"/>
    <lineage>
        <taxon>Bacteria</taxon>
        <taxon>Bacillati</taxon>
        <taxon>Actinomycetota</taxon>
        <taxon>Actinomycetes</taxon>
        <taxon>Micromonosporales</taxon>
        <taxon>Micromonosporaceae</taxon>
        <taxon>Micromonospora</taxon>
    </lineage>
</organism>
<dbReference type="Pfam" id="PF00441">
    <property type="entry name" value="Acyl-CoA_dh_1"/>
    <property type="match status" value="1"/>
</dbReference>
<dbReference type="InterPro" id="IPR036250">
    <property type="entry name" value="AcylCo_DH-like_C"/>
</dbReference>
<dbReference type="GO" id="GO:0003995">
    <property type="term" value="F:acyl-CoA dehydrogenase activity"/>
    <property type="evidence" value="ECO:0007669"/>
    <property type="project" value="TreeGrafter"/>
</dbReference>
<accession>A0A1C4WGE1</accession>
<evidence type="ECO:0000256" key="4">
    <source>
        <dbReference type="ARBA" id="ARBA00022827"/>
    </source>
</evidence>
<protein>
    <submittedName>
        <fullName evidence="9">Acyl-CoA dehydrogenase</fullName>
    </submittedName>
</protein>
<keyword evidence="4 5" id="KW-0274">FAD</keyword>
<dbReference type="PANTHER" id="PTHR43884:SF12">
    <property type="entry name" value="ISOVALERYL-COA DEHYDROGENASE, MITOCHONDRIAL-RELATED"/>
    <property type="match status" value="1"/>
</dbReference>
<dbReference type="Pfam" id="PF02770">
    <property type="entry name" value="Acyl-CoA_dh_M"/>
    <property type="match status" value="1"/>
</dbReference>
<dbReference type="Pfam" id="PF02771">
    <property type="entry name" value="Acyl-CoA_dh_N"/>
    <property type="match status" value="1"/>
</dbReference>
<evidence type="ECO:0000313" key="9">
    <source>
        <dbReference type="EMBL" id="SCE95287.1"/>
    </source>
</evidence>
<feature type="domain" description="Acyl-CoA dehydrogenase/oxidase N-terminal" evidence="8">
    <location>
        <begin position="8"/>
        <end position="118"/>
    </location>
</feature>
<keyword evidence="3 5" id="KW-0285">Flavoprotein</keyword>
<dbReference type="Gene3D" id="1.20.140.10">
    <property type="entry name" value="Butyryl-CoA Dehydrogenase, subunit A, domain 3"/>
    <property type="match status" value="1"/>
</dbReference>
<keyword evidence="10" id="KW-1185">Reference proteome</keyword>
<evidence type="ECO:0000259" key="7">
    <source>
        <dbReference type="Pfam" id="PF02770"/>
    </source>
</evidence>
<comment type="similarity">
    <text evidence="2 5">Belongs to the acyl-CoA dehydrogenase family.</text>
</comment>
<dbReference type="SUPFAM" id="SSF47203">
    <property type="entry name" value="Acyl-CoA dehydrogenase C-terminal domain-like"/>
    <property type="match status" value="1"/>
</dbReference>
<dbReference type="InterPro" id="IPR046373">
    <property type="entry name" value="Acyl-CoA_Oxase/DH_mid-dom_sf"/>
</dbReference>
<dbReference type="InterPro" id="IPR009100">
    <property type="entry name" value="AcylCoA_DH/oxidase_NM_dom_sf"/>
</dbReference>
<keyword evidence="5" id="KW-0560">Oxidoreductase</keyword>
<feature type="domain" description="Acyl-CoA dehydrogenase/oxidase C-terminal" evidence="6">
    <location>
        <begin position="228"/>
        <end position="378"/>
    </location>
</feature>
<evidence type="ECO:0000256" key="1">
    <source>
        <dbReference type="ARBA" id="ARBA00001974"/>
    </source>
</evidence>
<comment type="cofactor">
    <cofactor evidence="1 5">
        <name>FAD</name>
        <dbReference type="ChEBI" id="CHEBI:57692"/>
    </cofactor>
</comment>
<name>A0A1C4WGE1_MICEC</name>
<dbReference type="InParanoid" id="A0A1C4WGE1"/>
<reference evidence="10" key="1">
    <citation type="submission" date="2016-06" db="EMBL/GenBank/DDBJ databases">
        <authorList>
            <person name="Varghese N."/>
            <person name="Submissions Spin"/>
        </authorList>
    </citation>
    <scope>NUCLEOTIDE SEQUENCE [LARGE SCALE GENOMIC DNA]</scope>
    <source>
        <strain evidence="10">DSM 43816</strain>
    </source>
</reference>
<dbReference type="RefSeq" id="WP_088981515.1">
    <property type="nucleotide sequence ID" value="NZ_LT607413.1"/>
</dbReference>
<proteinExistence type="inferred from homology"/>
<dbReference type="OrthoDB" id="8876745at2"/>
<dbReference type="AlphaFoldDB" id="A0A1C4WGE1"/>
<dbReference type="EMBL" id="LT607413">
    <property type="protein sequence ID" value="SCE95287.1"/>
    <property type="molecule type" value="Genomic_DNA"/>
</dbReference>
<evidence type="ECO:0000259" key="8">
    <source>
        <dbReference type="Pfam" id="PF02771"/>
    </source>
</evidence>
<gene>
    <name evidence="9" type="ORF">GA0070618_2171</name>
</gene>
<evidence type="ECO:0000259" key="6">
    <source>
        <dbReference type="Pfam" id="PF00441"/>
    </source>
</evidence>
<evidence type="ECO:0000256" key="2">
    <source>
        <dbReference type="ARBA" id="ARBA00009347"/>
    </source>
</evidence>
<dbReference type="InterPro" id="IPR006091">
    <property type="entry name" value="Acyl-CoA_Oxase/DH_mid-dom"/>
</dbReference>
<evidence type="ECO:0000313" key="10">
    <source>
        <dbReference type="Proteomes" id="UP000198253"/>
    </source>
</evidence>
<feature type="domain" description="Acyl-CoA oxidase/dehydrogenase middle" evidence="7">
    <location>
        <begin position="124"/>
        <end position="216"/>
    </location>
</feature>
<dbReference type="InterPro" id="IPR013786">
    <property type="entry name" value="AcylCoA_DH/ox_N"/>
</dbReference>
<dbReference type="Proteomes" id="UP000198253">
    <property type="component" value="Chromosome I"/>
</dbReference>
<dbReference type="GO" id="GO:0050660">
    <property type="term" value="F:flavin adenine dinucleotide binding"/>
    <property type="evidence" value="ECO:0007669"/>
    <property type="project" value="InterPro"/>
</dbReference>
<evidence type="ECO:0000256" key="5">
    <source>
        <dbReference type="RuleBase" id="RU362125"/>
    </source>
</evidence>
<dbReference type="InterPro" id="IPR009075">
    <property type="entry name" value="AcylCo_DH/oxidase_C"/>
</dbReference>
<dbReference type="PANTHER" id="PTHR43884">
    <property type="entry name" value="ACYL-COA DEHYDROGENASE"/>
    <property type="match status" value="1"/>
</dbReference>
<evidence type="ECO:0000256" key="3">
    <source>
        <dbReference type="ARBA" id="ARBA00022630"/>
    </source>
</evidence>